<dbReference type="Pfam" id="PF05686">
    <property type="entry name" value="Glyco_transf_90"/>
    <property type="match status" value="1"/>
</dbReference>
<dbReference type="InterPro" id="IPR006598">
    <property type="entry name" value="CAP10"/>
</dbReference>
<feature type="domain" description="Glycosyl transferase CAP10" evidence="2">
    <location>
        <begin position="151"/>
        <end position="394"/>
    </location>
</feature>
<feature type="transmembrane region" description="Helical" evidence="1">
    <location>
        <begin position="7"/>
        <end position="30"/>
    </location>
</feature>
<sequence length="434" mass="49914">MHAKQQSVLPGIIAGLFVSTISLICIVLWVRPSLPTVPAPILHSFNNTGHSSDKWVFDTERDRTAHGLTHAQCDVTFPLRPEINRSAIYWKDGIISAAINITQRNVPALRILIYDQQLYIIQAKGAFEPWRDRMIGTLGQIHRAIITAPEPVPNIEFSMSVKDDAPTPASMQNAIFNFNRKNTEPEQDALWLMPAFNYWAWKGVVGSYAPFQKMLKETDTQDMAEKKPVAVWRGAVGVNPPLREPLLKATEGKEWADVARVDWGNKTDLQAKWIDMADHCDYAFPIYTEGTTWSGRLKYLLNCRSALVMPESEWTTPLHALLQSEGPDQNFISVRRDWQDLEEKITYYQNHWDEAQKIADNAVATFRDHYITPAAEVCYWRQLFKAYAKVAFEPHLYEDEEERGVYDTRRQKVRGMTYEEWSIKPADYHPNYHG</sequence>
<dbReference type="PANTHER" id="PTHR12203">
    <property type="entry name" value="KDEL LYS-ASP-GLU-LEU CONTAINING - RELATED"/>
    <property type="match status" value="1"/>
</dbReference>
<accession>A0A8K0PCN0</accession>
<reference evidence="3" key="1">
    <citation type="submission" date="2021-07" db="EMBL/GenBank/DDBJ databases">
        <title>Elsinoe batatas strain:CRI-CJ2 Genome sequencing and assembly.</title>
        <authorList>
            <person name="Huang L."/>
        </authorList>
    </citation>
    <scope>NUCLEOTIDE SEQUENCE</scope>
    <source>
        <strain evidence="3">CRI-CJ2</strain>
    </source>
</reference>
<dbReference type="EMBL" id="JAESVG020000005">
    <property type="protein sequence ID" value="KAG8627120.1"/>
    <property type="molecule type" value="Genomic_DNA"/>
</dbReference>
<protein>
    <recommendedName>
        <fullName evidence="2">Glycosyl transferase CAP10 domain-containing protein</fullName>
    </recommendedName>
</protein>
<keyword evidence="1" id="KW-1133">Transmembrane helix</keyword>
<evidence type="ECO:0000259" key="2">
    <source>
        <dbReference type="SMART" id="SM00672"/>
    </source>
</evidence>
<dbReference type="Proteomes" id="UP000809789">
    <property type="component" value="Unassembled WGS sequence"/>
</dbReference>
<gene>
    <name evidence="3" type="ORF">KVT40_004603</name>
</gene>
<keyword evidence="1" id="KW-0472">Membrane</keyword>
<organism evidence="3 4">
    <name type="scientific">Elsinoe batatas</name>
    <dbReference type="NCBI Taxonomy" id="2601811"/>
    <lineage>
        <taxon>Eukaryota</taxon>
        <taxon>Fungi</taxon>
        <taxon>Dikarya</taxon>
        <taxon>Ascomycota</taxon>
        <taxon>Pezizomycotina</taxon>
        <taxon>Dothideomycetes</taxon>
        <taxon>Dothideomycetidae</taxon>
        <taxon>Myriangiales</taxon>
        <taxon>Elsinoaceae</taxon>
        <taxon>Elsinoe</taxon>
    </lineage>
</organism>
<dbReference type="OrthoDB" id="202415at2759"/>
<dbReference type="SMART" id="SM00672">
    <property type="entry name" value="CAP10"/>
    <property type="match status" value="1"/>
</dbReference>
<keyword evidence="1" id="KW-0812">Transmembrane</keyword>
<comment type="caution">
    <text evidence="3">The sequence shown here is derived from an EMBL/GenBank/DDBJ whole genome shotgun (WGS) entry which is preliminary data.</text>
</comment>
<name>A0A8K0PCN0_9PEZI</name>
<evidence type="ECO:0000313" key="3">
    <source>
        <dbReference type="EMBL" id="KAG8627120.1"/>
    </source>
</evidence>
<dbReference type="InterPro" id="IPR051091">
    <property type="entry name" value="O-Glucosyltr/Glycosyltrsf_90"/>
</dbReference>
<dbReference type="AlphaFoldDB" id="A0A8K0PCN0"/>
<proteinExistence type="predicted"/>
<evidence type="ECO:0000256" key="1">
    <source>
        <dbReference type="SAM" id="Phobius"/>
    </source>
</evidence>
<dbReference type="PANTHER" id="PTHR12203:SF107">
    <property type="entry name" value="GLYCOSYL TRANSFERASE CAP10 DOMAIN-CONTAINING PROTEIN"/>
    <property type="match status" value="1"/>
</dbReference>
<evidence type="ECO:0000313" key="4">
    <source>
        <dbReference type="Proteomes" id="UP000809789"/>
    </source>
</evidence>
<keyword evidence="4" id="KW-1185">Reference proteome</keyword>